<keyword evidence="19" id="KW-1185">Reference proteome</keyword>
<feature type="transmembrane region" description="Helical" evidence="14">
    <location>
        <begin position="352"/>
        <end position="371"/>
    </location>
</feature>
<dbReference type="SUPFAM" id="SSF63501">
    <property type="entry name" value="Frizzled cysteine-rich domain"/>
    <property type="match status" value="1"/>
</dbReference>
<dbReference type="AlphaFoldDB" id="A0AA88INC2"/>
<evidence type="ECO:0000256" key="2">
    <source>
        <dbReference type="ARBA" id="ARBA00008077"/>
    </source>
</evidence>
<accession>A0AA88INC2</accession>
<dbReference type="Pfam" id="PF01392">
    <property type="entry name" value="Fz"/>
    <property type="match status" value="1"/>
</dbReference>
<evidence type="ECO:0000256" key="12">
    <source>
        <dbReference type="ARBA" id="ARBA00023180"/>
    </source>
</evidence>
<keyword evidence="11" id="KW-0675">Receptor</keyword>
<evidence type="ECO:0000256" key="6">
    <source>
        <dbReference type="ARBA" id="ARBA00022692"/>
    </source>
</evidence>
<organism evidence="18 19">
    <name type="scientific">Artemia franciscana</name>
    <name type="common">Brine shrimp</name>
    <name type="synonym">Artemia sanfranciscana</name>
    <dbReference type="NCBI Taxonomy" id="6661"/>
    <lineage>
        <taxon>Eukaryota</taxon>
        <taxon>Metazoa</taxon>
        <taxon>Ecdysozoa</taxon>
        <taxon>Arthropoda</taxon>
        <taxon>Crustacea</taxon>
        <taxon>Branchiopoda</taxon>
        <taxon>Anostraca</taxon>
        <taxon>Artemiidae</taxon>
        <taxon>Artemia</taxon>
    </lineage>
</organism>
<evidence type="ECO:0000256" key="14">
    <source>
        <dbReference type="SAM" id="Phobius"/>
    </source>
</evidence>
<dbReference type="FunFam" id="1.10.2000.10:FF:000016">
    <property type="entry name" value="Frizzled"/>
    <property type="match status" value="1"/>
</dbReference>
<feature type="chain" id="PRO_5041692111" evidence="15">
    <location>
        <begin position="21"/>
        <end position="605"/>
    </location>
</feature>
<dbReference type="PRINTS" id="PR00489">
    <property type="entry name" value="FRIZZLED"/>
</dbReference>
<evidence type="ECO:0000313" key="18">
    <source>
        <dbReference type="EMBL" id="KAK2726946.1"/>
    </source>
</evidence>
<protein>
    <submittedName>
        <fullName evidence="18">Uncharacterized protein</fullName>
    </submittedName>
</protein>
<feature type="transmembrane region" description="Helical" evidence="14">
    <location>
        <begin position="391"/>
        <end position="422"/>
    </location>
</feature>
<feature type="domain" description="FZ" evidence="16">
    <location>
        <begin position="24"/>
        <end position="144"/>
    </location>
</feature>
<dbReference type="Proteomes" id="UP001187531">
    <property type="component" value="Unassembled WGS sequence"/>
</dbReference>
<keyword evidence="5" id="KW-0879">Wnt signaling pathway</keyword>
<dbReference type="InterPro" id="IPR017981">
    <property type="entry name" value="GPCR_2-like_7TM"/>
</dbReference>
<feature type="disulfide bond" evidence="13">
    <location>
        <begin position="105"/>
        <end position="129"/>
    </location>
</feature>
<feature type="transmembrane region" description="Helical" evidence="14">
    <location>
        <begin position="443"/>
        <end position="464"/>
    </location>
</feature>
<feature type="transmembrane region" description="Helical" evidence="14">
    <location>
        <begin position="509"/>
        <end position="528"/>
    </location>
</feature>
<keyword evidence="4" id="KW-1003">Cell membrane</keyword>
<dbReference type="GO" id="GO:0005886">
    <property type="term" value="C:plasma membrane"/>
    <property type="evidence" value="ECO:0007669"/>
    <property type="project" value="UniProtKB-SubCell"/>
</dbReference>
<feature type="transmembrane region" description="Helical" evidence="14">
    <location>
        <begin position="228"/>
        <end position="249"/>
    </location>
</feature>
<dbReference type="PANTHER" id="PTHR11309:SF99">
    <property type="entry name" value="FRIZZLED-4"/>
    <property type="match status" value="1"/>
</dbReference>
<dbReference type="SMART" id="SM01330">
    <property type="entry name" value="Frizzled"/>
    <property type="match status" value="1"/>
</dbReference>
<keyword evidence="12" id="KW-0325">Glycoprotein</keyword>
<dbReference type="Gene3D" id="1.20.1070.10">
    <property type="entry name" value="Rhodopsin 7-helix transmembrane proteins"/>
    <property type="match status" value="1"/>
</dbReference>
<sequence>MNVKASFIILLTAYTSNVKCNIYERGRKCERITIPMCQDMPYNMTRMPNYIGNYDQAEANLEITQYAPLVEYGCSKHLRFFLCSVFAPMCTEQVDLPIPSCQSICEEVRDSCSPVLMKFNFQWPSPLNCSKFPSPEKNGLCIQFPNTTDEKTVHDTGRLLYKNQVNDYLGERTFIPSCPPKFTYIGEMSIDNLKFIKVGGNNSKSACAPKCGADIYFSSGDKVLISNWMTIWATICFVSTFFTLLTCCLEIQRFKYPERPVVLQALCYSIVSTAYIIRYFLGSEAVTCSHSGSDESVFIFDGMDNGICVILFLLQYYFGVAACLWWVMMTMTWYLSAAKKWSSEALSKSSSWFHLISWGIPAVQTLIVLTLRKIDGDELTGLCYVDNTDGISFLAFVIMPLSVYLIIGILFMILGIGAMVRIRQTMQFEGRNFDKFDSLMMKIGAFSIAYLIPAVAIIGCYLYEYNNRSVWATEAKTKAILCHKAQLNHLKKFKSECDLENSIPSIEMFSMKIFMSLVVGATSSLWVLSRKTWITWKRFLKSIFCCVSPTEKRIAVSTVPLQTVDTRLKNIDDRRFSRSRMPSIPRSRHSKPEHISQMETLVTHV</sequence>
<dbReference type="InterPro" id="IPR036790">
    <property type="entry name" value="Frizzled_dom_sf"/>
</dbReference>
<proteinExistence type="inferred from homology"/>
<dbReference type="Pfam" id="PF01534">
    <property type="entry name" value="Frizzled"/>
    <property type="match status" value="1"/>
</dbReference>
<evidence type="ECO:0000259" key="17">
    <source>
        <dbReference type="PROSITE" id="PS50261"/>
    </source>
</evidence>
<evidence type="ECO:0000313" key="19">
    <source>
        <dbReference type="Proteomes" id="UP001187531"/>
    </source>
</evidence>
<evidence type="ECO:0000256" key="3">
    <source>
        <dbReference type="ARBA" id="ARBA00022473"/>
    </source>
</evidence>
<comment type="caution">
    <text evidence="18">The sequence shown here is derived from an EMBL/GenBank/DDBJ whole genome shotgun (WGS) entry which is preliminary data.</text>
</comment>
<feature type="disulfide bond" evidence="13">
    <location>
        <begin position="29"/>
        <end position="90"/>
    </location>
</feature>
<keyword evidence="6 14" id="KW-0812">Transmembrane</keyword>
<dbReference type="PROSITE" id="PS50261">
    <property type="entry name" value="G_PROTEIN_RECEP_F2_4"/>
    <property type="match status" value="1"/>
</dbReference>
<dbReference type="Gene3D" id="1.10.2000.10">
    <property type="entry name" value="Frizzled cysteine-rich domain"/>
    <property type="match status" value="1"/>
</dbReference>
<dbReference type="EMBL" id="JAVRJZ010000001">
    <property type="protein sequence ID" value="KAK2726946.1"/>
    <property type="molecule type" value="Genomic_DNA"/>
</dbReference>
<comment type="caution">
    <text evidence="13">Lacks conserved residue(s) required for the propagation of feature annotation.</text>
</comment>
<dbReference type="InterPro" id="IPR000539">
    <property type="entry name" value="Frizzled/Smoothened_7TM"/>
</dbReference>
<evidence type="ECO:0000256" key="13">
    <source>
        <dbReference type="PROSITE-ProRule" id="PRU00090"/>
    </source>
</evidence>
<keyword evidence="9 14" id="KW-0472">Membrane</keyword>
<feature type="domain" description="G-protein coupled receptors family 2 profile 2" evidence="17">
    <location>
        <begin position="225"/>
        <end position="535"/>
    </location>
</feature>
<evidence type="ECO:0000256" key="4">
    <source>
        <dbReference type="ARBA" id="ARBA00022475"/>
    </source>
</evidence>
<evidence type="ECO:0000259" key="16">
    <source>
        <dbReference type="PROSITE" id="PS50038"/>
    </source>
</evidence>
<keyword evidence="10 13" id="KW-1015">Disulfide bond</keyword>
<dbReference type="InterPro" id="IPR015526">
    <property type="entry name" value="Frizzled/SFRP"/>
</dbReference>
<feature type="disulfide bond" evidence="13">
    <location>
        <begin position="37"/>
        <end position="83"/>
    </location>
</feature>
<dbReference type="InterPro" id="IPR020067">
    <property type="entry name" value="Frizzled_dom"/>
</dbReference>
<dbReference type="GO" id="GO:0060070">
    <property type="term" value="P:canonical Wnt signaling pathway"/>
    <property type="evidence" value="ECO:0007669"/>
    <property type="project" value="TreeGrafter"/>
</dbReference>
<gene>
    <name evidence="18" type="ORF">QYM36_007698</name>
</gene>
<keyword evidence="3" id="KW-0217">Developmental protein</keyword>
<feature type="disulfide bond" evidence="13">
    <location>
        <begin position="74"/>
        <end position="112"/>
    </location>
</feature>
<feature type="signal peptide" evidence="15">
    <location>
        <begin position="1"/>
        <end position="20"/>
    </location>
</feature>
<feature type="transmembrane region" description="Helical" evidence="14">
    <location>
        <begin position="261"/>
        <end position="281"/>
    </location>
</feature>
<comment type="similarity">
    <text evidence="2">Belongs to the G-protein coupled receptor Fz/Smo family.</text>
</comment>
<evidence type="ECO:0000256" key="7">
    <source>
        <dbReference type="ARBA" id="ARBA00022729"/>
    </source>
</evidence>
<feature type="transmembrane region" description="Helical" evidence="14">
    <location>
        <begin position="309"/>
        <end position="331"/>
    </location>
</feature>
<evidence type="ECO:0000256" key="5">
    <source>
        <dbReference type="ARBA" id="ARBA00022687"/>
    </source>
</evidence>
<keyword evidence="8 14" id="KW-1133">Transmembrane helix</keyword>
<dbReference type="GO" id="GO:0005615">
    <property type="term" value="C:extracellular space"/>
    <property type="evidence" value="ECO:0007669"/>
    <property type="project" value="TreeGrafter"/>
</dbReference>
<evidence type="ECO:0000256" key="15">
    <source>
        <dbReference type="SAM" id="SignalP"/>
    </source>
</evidence>
<name>A0AA88INC2_ARTSF</name>
<evidence type="ECO:0000256" key="11">
    <source>
        <dbReference type="ARBA" id="ARBA00023170"/>
    </source>
</evidence>
<keyword evidence="7 15" id="KW-0732">Signal</keyword>
<evidence type="ECO:0000256" key="9">
    <source>
        <dbReference type="ARBA" id="ARBA00023136"/>
    </source>
</evidence>
<evidence type="ECO:0000256" key="8">
    <source>
        <dbReference type="ARBA" id="ARBA00022989"/>
    </source>
</evidence>
<evidence type="ECO:0000256" key="1">
    <source>
        <dbReference type="ARBA" id="ARBA00004651"/>
    </source>
</evidence>
<dbReference type="GO" id="GO:0004888">
    <property type="term" value="F:transmembrane signaling receptor activity"/>
    <property type="evidence" value="ECO:0007669"/>
    <property type="project" value="InterPro"/>
</dbReference>
<comment type="subcellular location">
    <subcellularLocation>
        <location evidence="1">Cell membrane</location>
        <topology evidence="1">Multi-pass membrane protein</topology>
    </subcellularLocation>
</comment>
<dbReference type="GO" id="GO:0017147">
    <property type="term" value="F:Wnt-protein binding"/>
    <property type="evidence" value="ECO:0007669"/>
    <property type="project" value="TreeGrafter"/>
</dbReference>
<dbReference type="PROSITE" id="PS50038">
    <property type="entry name" value="FZ"/>
    <property type="match status" value="1"/>
</dbReference>
<evidence type="ECO:0000256" key="10">
    <source>
        <dbReference type="ARBA" id="ARBA00023157"/>
    </source>
</evidence>
<dbReference type="GO" id="GO:0035567">
    <property type="term" value="P:non-canonical Wnt signaling pathway"/>
    <property type="evidence" value="ECO:0007669"/>
    <property type="project" value="TreeGrafter"/>
</dbReference>
<reference evidence="18" key="1">
    <citation type="submission" date="2023-07" db="EMBL/GenBank/DDBJ databases">
        <title>Chromosome-level genome assembly of Artemia franciscana.</title>
        <authorList>
            <person name="Jo E."/>
        </authorList>
    </citation>
    <scope>NUCLEOTIDE SEQUENCE</scope>
    <source>
        <tissue evidence="18">Whole body</tissue>
    </source>
</reference>
<dbReference type="PANTHER" id="PTHR11309">
    <property type="entry name" value="FRIZZLED"/>
    <property type="match status" value="1"/>
</dbReference>
<dbReference type="SMART" id="SM00063">
    <property type="entry name" value="FRI"/>
    <property type="match status" value="1"/>
</dbReference>